<dbReference type="InterPro" id="IPR010538">
    <property type="entry name" value="DHOR"/>
</dbReference>
<dbReference type="PANTHER" id="PTHR30600:SF4">
    <property type="entry name" value="CYTOCHROME C DOMAIN-CONTAINING PROTEIN"/>
    <property type="match status" value="1"/>
</dbReference>
<feature type="compositionally biased region" description="Polar residues" evidence="5">
    <location>
        <begin position="40"/>
        <end position="49"/>
    </location>
</feature>
<evidence type="ECO:0000256" key="5">
    <source>
        <dbReference type="SAM" id="MobiDB-lite"/>
    </source>
</evidence>
<dbReference type="InterPro" id="IPR009056">
    <property type="entry name" value="Cyt_c-like_dom"/>
</dbReference>
<comment type="caution">
    <text evidence="7">The sequence shown here is derived from an EMBL/GenBank/DDBJ whole genome shotgun (WGS) entry which is preliminary data.</text>
</comment>
<evidence type="ECO:0000256" key="3">
    <source>
        <dbReference type="ARBA" id="ARBA00023004"/>
    </source>
</evidence>
<dbReference type="RefSeq" id="WP_284363463.1">
    <property type="nucleotide sequence ID" value="NZ_BSNI01000002.1"/>
</dbReference>
<evidence type="ECO:0000313" key="8">
    <source>
        <dbReference type="Proteomes" id="UP001161405"/>
    </source>
</evidence>
<feature type="compositionally biased region" description="Basic and acidic residues" evidence="5">
    <location>
        <begin position="26"/>
        <end position="39"/>
    </location>
</feature>
<dbReference type="SUPFAM" id="SSF46626">
    <property type="entry name" value="Cytochrome c"/>
    <property type="match status" value="1"/>
</dbReference>
<keyword evidence="8" id="KW-1185">Reference proteome</keyword>
<dbReference type="InterPro" id="IPR036909">
    <property type="entry name" value="Cyt_c-like_dom_sf"/>
</dbReference>
<keyword evidence="1 4" id="KW-0349">Heme</keyword>
<dbReference type="PANTHER" id="PTHR30600">
    <property type="entry name" value="CYTOCHROME C PEROXIDASE-RELATED"/>
    <property type="match status" value="1"/>
</dbReference>
<reference evidence="7" key="1">
    <citation type="journal article" date="2014" name="Int. J. Syst. Evol. Microbiol.">
        <title>Complete genome of a new Firmicutes species belonging to the dominant human colonic microbiota ('Ruminococcus bicirculans') reveals two chromosomes and a selective capacity to utilize plant glucans.</title>
        <authorList>
            <consortium name="NISC Comparative Sequencing Program"/>
            <person name="Wegmann U."/>
            <person name="Louis P."/>
            <person name="Goesmann A."/>
            <person name="Henrissat B."/>
            <person name="Duncan S.H."/>
            <person name="Flint H.J."/>
        </authorList>
    </citation>
    <scope>NUCLEOTIDE SEQUENCE</scope>
    <source>
        <strain evidence="7">NBRC 107169</strain>
    </source>
</reference>
<dbReference type="Pfam" id="PF06537">
    <property type="entry name" value="DHOR"/>
    <property type="match status" value="1"/>
</dbReference>
<proteinExistence type="predicted"/>
<evidence type="ECO:0000259" key="6">
    <source>
        <dbReference type="PROSITE" id="PS51007"/>
    </source>
</evidence>
<evidence type="ECO:0000256" key="4">
    <source>
        <dbReference type="PROSITE-ProRule" id="PRU00433"/>
    </source>
</evidence>
<sequence>MARDFLVGVALFPFLVGLAVAQEHHPERHDLSAAERERVQSVTRPTSDFSKPEKFENMQGGAGTSRKLVSRDAFSHFSANLDFADQEKFNLGNGFFEKLWVSSPSSTFASDGLGPLFNARACQSCHLKDGRGHAPANEVDDRVSMFLRLSVPPQTEEEKAKLATGELQVIEEPTYGRQLQDLAVPGVPAEGQMQISYEENEVKLGDGESAYLRTPTYTITDLNYGPLDPDVMISPRVAPQMIGLGLLEAIHPTDILAQADPNDVDGDGISGRVSWVYYPGYDKQIGRFGHKASHATVRAQSAGAFAGDLGLSTPDVPKHWGECTDFQMACLAAAHGVQQSQGDTEVPDPILELVTFYAQNLAVPMRRDADDPEVLRGKELFYNIGCASCHTPKYVTRRDAPHKAQQFQLIWPYTDLLLHDMGDGLADNRPVGSASGREWRTPPLWGIGLTETVSGHTQFLHDGRARNLLEAILWHGGEAQASRDQVVAMNKLDRSSLLSFLNSL</sequence>
<dbReference type="PROSITE" id="PS51007">
    <property type="entry name" value="CYTC"/>
    <property type="match status" value="1"/>
</dbReference>
<dbReference type="Gene3D" id="1.10.760.10">
    <property type="entry name" value="Cytochrome c-like domain"/>
    <property type="match status" value="1"/>
</dbReference>
<dbReference type="Proteomes" id="UP001161405">
    <property type="component" value="Unassembled WGS sequence"/>
</dbReference>
<dbReference type="PIRSF" id="PIRSF028099">
    <property type="entry name" value="DUF1111"/>
    <property type="match status" value="1"/>
</dbReference>
<evidence type="ECO:0000256" key="2">
    <source>
        <dbReference type="ARBA" id="ARBA00022723"/>
    </source>
</evidence>
<keyword evidence="2 4" id="KW-0479">Metal-binding</keyword>
<name>A0ABQ5UQ34_9HYPH</name>
<evidence type="ECO:0000256" key="1">
    <source>
        <dbReference type="ARBA" id="ARBA00022617"/>
    </source>
</evidence>
<organism evidence="7 8">
    <name type="scientific">Maritalea porphyrae</name>
    <dbReference type="NCBI Taxonomy" id="880732"/>
    <lineage>
        <taxon>Bacteria</taxon>
        <taxon>Pseudomonadati</taxon>
        <taxon>Pseudomonadota</taxon>
        <taxon>Alphaproteobacteria</taxon>
        <taxon>Hyphomicrobiales</taxon>
        <taxon>Devosiaceae</taxon>
        <taxon>Maritalea</taxon>
    </lineage>
</organism>
<keyword evidence="3 4" id="KW-0408">Iron</keyword>
<accession>A0ABQ5UQ34</accession>
<feature type="region of interest" description="Disordered" evidence="5">
    <location>
        <begin position="26"/>
        <end position="63"/>
    </location>
</feature>
<evidence type="ECO:0000313" key="7">
    <source>
        <dbReference type="EMBL" id="GLQ17359.1"/>
    </source>
</evidence>
<dbReference type="InterPro" id="IPR051395">
    <property type="entry name" value="Cytochrome_c_Peroxidase/MauG"/>
</dbReference>
<feature type="domain" description="Cytochrome c" evidence="6">
    <location>
        <begin position="372"/>
        <end position="504"/>
    </location>
</feature>
<gene>
    <name evidence="7" type="ORF">GCM10007879_16080</name>
</gene>
<dbReference type="EMBL" id="BSNI01000002">
    <property type="protein sequence ID" value="GLQ17359.1"/>
    <property type="molecule type" value="Genomic_DNA"/>
</dbReference>
<reference evidence="7" key="2">
    <citation type="submission" date="2023-01" db="EMBL/GenBank/DDBJ databases">
        <title>Draft genome sequence of Maritalea porphyrae strain NBRC 107169.</title>
        <authorList>
            <person name="Sun Q."/>
            <person name="Mori K."/>
        </authorList>
    </citation>
    <scope>NUCLEOTIDE SEQUENCE</scope>
    <source>
        <strain evidence="7">NBRC 107169</strain>
    </source>
</reference>
<protein>
    <submittedName>
        <fullName evidence="7">Thiol oxidoreductase</fullName>
    </submittedName>
</protein>